<accession>A0ABS4G3R2</accession>
<reference evidence="2 3" key="1">
    <citation type="submission" date="2021-03" db="EMBL/GenBank/DDBJ databases">
        <title>Genomic Encyclopedia of Type Strains, Phase IV (KMG-IV): sequencing the most valuable type-strain genomes for metagenomic binning, comparative biology and taxonomic classification.</title>
        <authorList>
            <person name="Goeker M."/>
        </authorList>
    </citation>
    <scope>NUCLEOTIDE SEQUENCE [LARGE SCALE GENOMIC DNA]</scope>
    <source>
        <strain evidence="2 3">DSM 6139</strain>
    </source>
</reference>
<keyword evidence="1" id="KW-1133">Transmembrane helix</keyword>
<dbReference type="PANTHER" id="PTHR40044">
    <property type="entry name" value="INTEGRAL MEMBRANE PROTEIN-RELATED"/>
    <property type="match status" value="1"/>
</dbReference>
<name>A0ABS4G3R2_9CLOT</name>
<evidence type="ECO:0000313" key="3">
    <source>
        <dbReference type="Proteomes" id="UP001519271"/>
    </source>
</evidence>
<keyword evidence="3" id="KW-1185">Reference proteome</keyword>
<keyword evidence="1" id="KW-0472">Membrane</keyword>
<evidence type="ECO:0000313" key="2">
    <source>
        <dbReference type="EMBL" id="MBP1919180.1"/>
    </source>
</evidence>
<dbReference type="InterPro" id="IPR010387">
    <property type="entry name" value="QueT"/>
</dbReference>
<feature type="transmembrane region" description="Helical" evidence="1">
    <location>
        <begin position="7"/>
        <end position="32"/>
    </location>
</feature>
<dbReference type="PIRSF" id="PIRSF031501">
    <property type="entry name" value="QueT"/>
    <property type="match status" value="1"/>
</dbReference>
<dbReference type="PANTHER" id="PTHR40044:SF1">
    <property type="entry name" value="INTEGRAL MEMBRANE PROTEIN"/>
    <property type="match status" value="1"/>
</dbReference>
<feature type="transmembrane region" description="Helical" evidence="1">
    <location>
        <begin position="97"/>
        <end position="121"/>
    </location>
</feature>
<organism evidence="2 3">
    <name type="scientific">Youngiibacter multivorans</name>
    <dbReference type="NCBI Taxonomy" id="937251"/>
    <lineage>
        <taxon>Bacteria</taxon>
        <taxon>Bacillati</taxon>
        <taxon>Bacillota</taxon>
        <taxon>Clostridia</taxon>
        <taxon>Eubacteriales</taxon>
        <taxon>Clostridiaceae</taxon>
        <taxon>Youngiibacter</taxon>
    </lineage>
</organism>
<dbReference type="EMBL" id="JAGGKC010000012">
    <property type="protein sequence ID" value="MBP1919180.1"/>
    <property type="molecule type" value="Genomic_DNA"/>
</dbReference>
<feature type="transmembrane region" description="Helical" evidence="1">
    <location>
        <begin position="127"/>
        <end position="146"/>
    </location>
</feature>
<evidence type="ECO:0000256" key="1">
    <source>
        <dbReference type="SAM" id="Phobius"/>
    </source>
</evidence>
<feature type="transmembrane region" description="Helical" evidence="1">
    <location>
        <begin position="67"/>
        <end position="85"/>
    </location>
</feature>
<keyword evidence="1" id="KW-0812">Transmembrane</keyword>
<dbReference type="Proteomes" id="UP001519271">
    <property type="component" value="Unassembled WGS sequence"/>
</dbReference>
<gene>
    <name evidence="2" type="ORF">J2Z34_001668</name>
</gene>
<proteinExistence type="predicted"/>
<comment type="caution">
    <text evidence="2">The sequence shown here is derived from an EMBL/GenBank/DDBJ whole genome shotgun (WGS) entry which is preliminary data.</text>
</comment>
<dbReference type="Pfam" id="PF06177">
    <property type="entry name" value="QueT"/>
    <property type="match status" value="1"/>
</dbReference>
<sequence>MDKQVSFLVRTAIIAAIYAVITILNPFSWYGIQFRVSEVLTLLVFIDRKYIPGLVAGCFIANLPSPLGIADIFFGTTATFIALLLMARSKSLFGASLWPAIVNGLIIGLELKLVLGLPFFLSALQVFAGEFLVVSVVGYIVFKTILKDKSLVRALKFS</sequence>
<protein>
    <submittedName>
        <fullName evidence="2">Membrane protein</fullName>
    </submittedName>
</protein>
<dbReference type="RefSeq" id="WP_209459389.1">
    <property type="nucleotide sequence ID" value="NZ_JAGGKC010000012.1"/>
</dbReference>